<comment type="caution">
    <text evidence="2">The sequence shown here is derived from an EMBL/GenBank/DDBJ whole genome shotgun (WGS) entry which is preliminary data.</text>
</comment>
<protein>
    <submittedName>
        <fullName evidence="2">Uncharacterized protein</fullName>
    </submittedName>
</protein>
<feature type="region of interest" description="Disordered" evidence="1">
    <location>
        <begin position="1"/>
        <end position="23"/>
    </location>
</feature>
<reference evidence="2 3" key="1">
    <citation type="submission" date="2018-08" db="EMBL/GenBank/DDBJ databases">
        <title>Streptomyces NEAU-D10 sp. nov., a novel Actinomycete isolated from soil.</title>
        <authorList>
            <person name="Jin L."/>
        </authorList>
    </citation>
    <scope>NUCLEOTIDE SEQUENCE [LARGE SCALE GENOMIC DNA]</scope>
    <source>
        <strain evidence="2 3">NEAU-D10</strain>
    </source>
</reference>
<evidence type="ECO:0000256" key="1">
    <source>
        <dbReference type="SAM" id="MobiDB-lite"/>
    </source>
</evidence>
<sequence length="89" mass="9658">MDSFQGAGLANYGEYTSDSHYNKSKVASSPALEMDYRLSPPDFQIKPSRHRRLAVVTPKGTVVLSADGSEGPASRTFKLAKSSMKVTSF</sequence>
<evidence type="ECO:0000313" key="2">
    <source>
        <dbReference type="EMBL" id="REK88878.1"/>
    </source>
</evidence>
<evidence type="ECO:0000313" key="3">
    <source>
        <dbReference type="Proteomes" id="UP000262477"/>
    </source>
</evidence>
<dbReference type="AlphaFoldDB" id="A0A371Q2D9"/>
<proteinExistence type="predicted"/>
<dbReference type="OrthoDB" id="3695526at2"/>
<keyword evidence="3" id="KW-1185">Reference proteome</keyword>
<organism evidence="2 3">
    <name type="scientific">Streptomyces inhibens</name>
    <dbReference type="NCBI Taxonomy" id="2293571"/>
    <lineage>
        <taxon>Bacteria</taxon>
        <taxon>Bacillati</taxon>
        <taxon>Actinomycetota</taxon>
        <taxon>Actinomycetes</taxon>
        <taxon>Kitasatosporales</taxon>
        <taxon>Streptomycetaceae</taxon>
        <taxon>Streptomyces</taxon>
    </lineage>
</organism>
<dbReference type="Proteomes" id="UP000262477">
    <property type="component" value="Unassembled WGS sequence"/>
</dbReference>
<dbReference type="EMBL" id="QUAC01000145">
    <property type="protein sequence ID" value="REK88878.1"/>
    <property type="molecule type" value="Genomic_DNA"/>
</dbReference>
<dbReference type="Pfam" id="PF18966">
    <property type="entry name" value="Lipoprotein_23"/>
    <property type="match status" value="1"/>
</dbReference>
<name>A0A371Q2D9_STRIH</name>
<accession>A0A371Q2D9</accession>
<dbReference type="InterPro" id="IPR044058">
    <property type="entry name" value="Lipoprotein_23"/>
</dbReference>
<gene>
    <name evidence="2" type="ORF">DY245_18540</name>
</gene>